<evidence type="ECO:0000313" key="4">
    <source>
        <dbReference type="Proteomes" id="UP000501726"/>
    </source>
</evidence>
<dbReference type="KEGG" id="tse:THMIRHAS_14230"/>
<keyword evidence="4" id="KW-1185">Reference proteome</keyword>
<dbReference type="InterPro" id="IPR029058">
    <property type="entry name" value="AB_hydrolase_fold"/>
</dbReference>
<keyword evidence="1" id="KW-0378">Hydrolase</keyword>
<organism evidence="3 4">
    <name type="scientific">Thiosulfatimonas sediminis</name>
    <dbReference type="NCBI Taxonomy" id="2675054"/>
    <lineage>
        <taxon>Bacteria</taxon>
        <taxon>Pseudomonadati</taxon>
        <taxon>Pseudomonadota</taxon>
        <taxon>Gammaproteobacteria</taxon>
        <taxon>Thiotrichales</taxon>
        <taxon>Piscirickettsiaceae</taxon>
        <taxon>Thiosulfatimonas</taxon>
    </lineage>
</organism>
<dbReference type="PANTHER" id="PTHR48081:SF9">
    <property type="entry name" value="CARBOXYLESTERASE"/>
    <property type="match status" value="1"/>
</dbReference>
<evidence type="ECO:0000313" key="3">
    <source>
        <dbReference type="EMBL" id="BBP46050.1"/>
    </source>
</evidence>
<dbReference type="AlphaFoldDB" id="A0A6F8PVQ2"/>
<evidence type="ECO:0000259" key="2">
    <source>
        <dbReference type="Pfam" id="PF20434"/>
    </source>
</evidence>
<feature type="domain" description="BD-FAE-like" evidence="2">
    <location>
        <begin position="48"/>
        <end position="232"/>
    </location>
</feature>
<dbReference type="RefSeq" id="WP_173272316.1">
    <property type="nucleotide sequence ID" value="NZ_AP021889.1"/>
</dbReference>
<dbReference type="InterPro" id="IPR050300">
    <property type="entry name" value="GDXG_lipolytic_enzyme"/>
</dbReference>
<dbReference type="Proteomes" id="UP000501726">
    <property type="component" value="Chromosome"/>
</dbReference>
<accession>A0A6F8PVQ2</accession>
<gene>
    <name evidence="3" type="ORF">THMIRHAS_14230</name>
</gene>
<dbReference type="EMBL" id="AP021889">
    <property type="protein sequence ID" value="BBP46050.1"/>
    <property type="molecule type" value="Genomic_DNA"/>
</dbReference>
<dbReference type="PANTHER" id="PTHR48081">
    <property type="entry name" value="AB HYDROLASE SUPERFAMILY PROTEIN C4A8.06C"/>
    <property type="match status" value="1"/>
</dbReference>
<dbReference type="Pfam" id="PF20434">
    <property type="entry name" value="BD-FAE"/>
    <property type="match status" value="1"/>
</dbReference>
<dbReference type="Gene3D" id="3.40.50.1820">
    <property type="entry name" value="alpha/beta hydrolase"/>
    <property type="match status" value="1"/>
</dbReference>
<protein>
    <submittedName>
        <fullName evidence="3">Esterase</fullName>
    </submittedName>
</protein>
<sequence length="308" mass="34310">MRLKSLIYAIPLFLSGCSGVDVLNQLAEQDRVEVRENLVFDAQTGLTLDVYRPVEMADKPYPVIVFYWGGRWQEGDKSMYQFVGREFAKRGIVTVIPNYRLWPQVGYQGFLKDSAKAVEWTERSIAEFSGDQQRIFLMGHSAGAYNALMLGLNTPFLAHSQRRLAGVIGISGPYDFLPFSSEDLPQIFAPEANFEQTQPIHWVDGKNSPALLIHSLDDDIVFPKNTRNLAQKISESGGEVETLYIKSLSHPLMIGVVSNILSWKAPIADKIEGFVKQMPAVDVELSAAEEAMPTESLPNSADYSSTSK</sequence>
<dbReference type="InterPro" id="IPR049492">
    <property type="entry name" value="BD-FAE-like_dom"/>
</dbReference>
<dbReference type="PROSITE" id="PS51257">
    <property type="entry name" value="PROKAR_LIPOPROTEIN"/>
    <property type="match status" value="1"/>
</dbReference>
<dbReference type="SUPFAM" id="SSF53474">
    <property type="entry name" value="alpha/beta-Hydrolases"/>
    <property type="match status" value="1"/>
</dbReference>
<dbReference type="GO" id="GO:0016787">
    <property type="term" value="F:hydrolase activity"/>
    <property type="evidence" value="ECO:0007669"/>
    <property type="project" value="UniProtKB-KW"/>
</dbReference>
<dbReference type="SMR" id="A0A6F8PVQ2"/>
<evidence type="ECO:0000256" key="1">
    <source>
        <dbReference type="ARBA" id="ARBA00022801"/>
    </source>
</evidence>
<proteinExistence type="predicted"/>
<name>A0A6F8PVQ2_9GAMM</name>
<reference evidence="4" key="1">
    <citation type="submission" date="2019-11" db="EMBL/GenBank/DDBJ databases">
        <title>Isolation and characterization of two novel species in the genus Thiomicrorhabdus.</title>
        <authorList>
            <person name="Mochizuki J."/>
            <person name="Kojima H."/>
            <person name="Fukui M."/>
        </authorList>
    </citation>
    <scope>NUCLEOTIDE SEQUENCE [LARGE SCALE GENOMIC DNA]</scope>
    <source>
        <strain evidence="4">aks77</strain>
    </source>
</reference>